<evidence type="ECO:0000313" key="1">
    <source>
        <dbReference type="EMBL" id="BAF88089.1"/>
    </source>
</evidence>
<dbReference type="PANTHER" id="PTHR43393">
    <property type="entry name" value="CYTOKININ RIBOSIDE 5'-MONOPHOSPHATE PHOSPHORIBOHYDROLASE"/>
    <property type="match status" value="1"/>
</dbReference>
<evidence type="ECO:0000313" key="2">
    <source>
        <dbReference type="Proteomes" id="UP000000270"/>
    </source>
</evidence>
<dbReference type="InterPro" id="IPR052341">
    <property type="entry name" value="LOG_family_nucleotidases"/>
</dbReference>
<accession>A8I784</accession>
<reference evidence="1 2" key="5">
    <citation type="journal article" date="2010" name="Appl. Environ. Microbiol.">
        <title>phrR-like gene praR of Azorhizobium caulinodans ORS571 is essential for symbiosis with Sesbania rostrata and is involved in expression of reb genes.</title>
        <authorList>
            <person name="Akiba N."/>
            <person name="Aono T."/>
            <person name="Toyazaki H."/>
            <person name="Sato S."/>
            <person name="Oyaizu H."/>
        </authorList>
    </citation>
    <scope>NUCLEOTIDE SEQUENCE [LARGE SCALE GENOMIC DNA]</scope>
    <source>
        <strain evidence="2">ATCC 43989 / DSM 5975 / JCM 20966 / LMG 6465 / NBRC 14845 / NCIMB 13405 / ORS 571</strain>
    </source>
</reference>
<dbReference type="EMBL" id="AP009384">
    <property type="protein sequence ID" value="BAF88089.1"/>
    <property type="molecule type" value="Genomic_DNA"/>
</dbReference>
<dbReference type="SUPFAM" id="SSF102405">
    <property type="entry name" value="MCP/YpsA-like"/>
    <property type="match status" value="1"/>
</dbReference>
<dbReference type="Gene3D" id="3.40.50.450">
    <property type="match status" value="1"/>
</dbReference>
<proteinExistence type="predicted"/>
<dbReference type="InterPro" id="IPR005268">
    <property type="entry name" value="CHP00725"/>
</dbReference>
<dbReference type="HOGENOM" id="CLU_107614_1_0_5"/>
<dbReference type="AlphaFoldDB" id="A8I784"/>
<reference evidence="1 2" key="1">
    <citation type="journal article" date="2007" name="Appl. Environ. Microbiol.">
        <title>Rhizobial factors required for stem nodule maturation and maintenance in Sesbania rostrata-Azorhizobium caulinodans ORS571 symbiosis.</title>
        <authorList>
            <person name="Suzuki S."/>
            <person name="Aono T."/>
            <person name="Lee KB."/>
            <person name="Suzuki T."/>
            <person name="Liu CT."/>
            <person name="Miwa H."/>
            <person name="Wakao S."/>
            <person name="Iki T."/>
            <person name="Oyaizu H."/>
        </authorList>
    </citation>
    <scope>NUCLEOTIDE SEQUENCE [LARGE SCALE GENOMIC DNA]</scope>
    <source>
        <strain evidence="2">ATCC 43989 / DSM 5975 / JCM 20966 / LMG 6465 / NBRC 14845 / NCIMB 13405 / ORS 571</strain>
    </source>
</reference>
<dbReference type="InterPro" id="IPR041164">
    <property type="entry name" value="LDcluster4"/>
</dbReference>
<sequence length="181" mass="18798">MQGEAHAVTPCEALTRLNAEGQMRKVPVGIIGPKNANPEQETLAEALGRAFAKLGLTLLTGGRMGVMQAASRGAFSAGGLTIGIIPDGEWDTANPYVTVPLATGLGPARNAIVARACEALVAVGGEYGTLSEMAFGMHFDRLVLSMLNAPVVNGVVACATIEEVTERVALRVLRLDRPFGG</sequence>
<name>A8I784_AZOC5</name>
<dbReference type="Proteomes" id="UP000000270">
    <property type="component" value="Chromosome"/>
</dbReference>
<reference evidence="1 2" key="4">
    <citation type="journal article" date="2009" name="Appl. Environ. Microbiol.">
        <title>Comparative genome-wide transcriptional profiling of Azorhizobium caulinodans ORS571 grown under free-living and symbiotic conditions.</title>
        <authorList>
            <person name="Tsukada S."/>
            <person name="Aono T."/>
            <person name="Akiba N."/>
            <person name="Lee KB."/>
            <person name="Liu CT."/>
            <person name="Toyazaki H."/>
            <person name="Oyaizu H."/>
        </authorList>
    </citation>
    <scope>NUCLEOTIDE SEQUENCE [LARGE SCALE GENOMIC DNA]</scope>
    <source>
        <strain evidence="2">ATCC 43989 / DSM 5975 / JCM 20966 / LMG 6465 / NBRC 14845 / NCIMB 13405 / ORS 571</strain>
    </source>
</reference>
<reference evidence="1 2" key="3">
    <citation type="journal article" date="2008" name="BMC Genomics">
        <title>The genome of the versatile nitrogen fixer Azorhizobium caulinodans ORS571.</title>
        <authorList>
            <person name="Lee KB."/>
            <person name="Backer P.D."/>
            <person name="Aono T."/>
            <person name="Liu CT."/>
            <person name="Suzuki S."/>
            <person name="Suzuki T."/>
            <person name="Kaneko T."/>
            <person name="Yamada M."/>
            <person name="Tabata S."/>
            <person name="Kupfer D.M."/>
            <person name="Najar F.Z."/>
            <person name="Wiley G.B."/>
            <person name="Roe B."/>
            <person name="Binnewies T.T."/>
            <person name="Ussery D.W."/>
            <person name="D'Haeze W."/>
            <person name="Herder J.D."/>
            <person name="Gevers D."/>
            <person name="Vereecke D."/>
            <person name="Holsters M."/>
            <person name="Oyaizu H."/>
        </authorList>
    </citation>
    <scope>NUCLEOTIDE SEQUENCE [LARGE SCALE GENOMIC DNA]</scope>
    <source>
        <strain evidence="2">ATCC 43989 / DSM 5975 / JCM 20966 / LMG 6465 / NBRC 14845 / NCIMB 13405 / ORS 571</strain>
    </source>
</reference>
<reference evidence="2" key="2">
    <citation type="submission" date="2007-04" db="EMBL/GenBank/DDBJ databases">
        <title>Complete genome sequence of the nitrogen-fixing bacterium Azorhizobium caulinodans ORS571.</title>
        <authorList>
            <person name="Lee K.B."/>
            <person name="Backer P.D."/>
            <person name="Aono T."/>
            <person name="Liu C.T."/>
            <person name="Suzuki S."/>
            <person name="Suzuki T."/>
            <person name="Kaneko T."/>
            <person name="Yamada M."/>
            <person name="Tabata S."/>
            <person name="Kupfer D.M."/>
            <person name="Najar F.Z."/>
            <person name="Wiley G.B."/>
            <person name="Roe B."/>
            <person name="Binnewies T."/>
            <person name="Ussery D."/>
            <person name="Vereecke D."/>
            <person name="Gevers D."/>
            <person name="Holsters M."/>
            <person name="Oyaizu H."/>
        </authorList>
    </citation>
    <scope>NUCLEOTIDE SEQUENCE [LARGE SCALE GENOMIC DNA]</scope>
    <source>
        <strain evidence="2">ATCC 43989 / DSM 5975 / JCM 20966 / LMG 6465 / NBRC 14845 / NCIMB 13405 / ORS 571</strain>
    </source>
</reference>
<dbReference type="GO" id="GO:0005829">
    <property type="term" value="C:cytosol"/>
    <property type="evidence" value="ECO:0007669"/>
    <property type="project" value="TreeGrafter"/>
</dbReference>
<keyword evidence="2" id="KW-1185">Reference proteome</keyword>
<reference evidence="1 2" key="6">
    <citation type="journal article" date="2011" name="Appl. Environ. Microbiol.">
        <title>Involvement of the azorhizobial chromosome partition gene (parA) in the onset of bacteroid differentiation during Sesbania rostrata stem nodule development.</title>
        <authorList>
            <person name="Liu CT."/>
            <person name="Lee KB."/>
            <person name="Wang YS."/>
            <person name="Peng MH."/>
            <person name="Lee KT."/>
            <person name="Suzuki S."/>
            <person name="Suzuki T."/>
            <person name="Oyaizu H."/>
        </authorList>
    </citation>
    <scope>NUCLEOTIDE SEQUENCE [LARGE SCALE GENOMIC DNA]</scope>
    <source>
        <strain evidence="2">ATCC 43989 / DSM 5975 / JCM 20966 / LMG 6465 / NBRC 14845 / NCIMB 13405 / ORS 571</strain>
    </source>
</reference>
<dbReference type="PANTHER" id="PTHR43393:SF3">
    <property type="entry name" value="LYSINE DECARBOXYLASE-LIKE PROTEIN"/>
    <property type="match status" value="1"/>
</dbReference>
<dbReference type="STRING" id="438753.AZC_2091"/>
<dbReference type="NCBIfam" id="TIGR00725">
    <property type="entry name" value="TIGR00725 family protein"/>
    <property type="match status" value="1"/>
</dbReference>
<dbReference type="Pfam" id="PF18306">
    <property type="entry name" value="LDcluster4"/>
    <property type="match status" value="1"/>
</dbReference>
<dbReference type="KEGG" id="azc:AZC_2091"/>
<protein>
    <submittedName>
        <fullName evidence="1">Putative Rossmann fold nucleotide-binding protein</fullName>
    </submittedName>
</protein>
<organism evidence="1 2">
    <name type="scientific">Azorhizobium caulinodans (strain ATCC 43989 / DSM 5975 / JCM 20966 / LMG 6465 / NBRC 14845 / NCIMB 13405 / ORS 571)</name>
    <dbReference type="NCBI Taxonomy" id="438753"/>
    <lineage>
        <taxon>Bacteria</taxon>
        <taxon>Pseudomonadati</taxon>
        <taxon>Pseudomonadota</taxon>
        <taxon>Alphaproteobacteria</taxon>
        <taxon>Hyphomicrobiales</taxon>
        <taxon>Xanthobacteraceae</taxon>
        <taxon>Azorhizobium</taxon>
    </lineage>
</organism>
<dbReference type="eggNOG" id="COG1611">
    <property type="taxonomic scope" value="Bacteria"/>
</dbReference>
<gene>
    <name evidence="1" type="ordered locus">AZC_2091</name>
</gene>